<accession>W6TH40</accession>
<dbReference type="AlphaFoldDB" id="W6TH40"/>
<dbReference type="STRING" id="1399147.P618_200529"/>
<evidence type="ECO:0000313" key="2">
    <source>
        <dbReference type="Proteomes" id="UP000019112"/>
    </source>
</evidence>
<organism evidence="1 2">
    <name type="scientific">Holospora obtusa F1</name>
    <dbReference type="NCBI Taxonomy" id="1399147"/>
    <lineage>
        <taxon>Bacteria</taxon>
        <taxon>Pseudomonadati</taxon>
        <taxon>Pseudomonadota</taxon>
        <taxon>Alphaproteobacteria</taxon>
        <taxon>Holosporales</taxon>
        <taxon>Holosporaceae</taxon>
        <taxon>Holospora</taxon>
    </lineage>
</organism>
<dbReference type="EMBL" id="AWTR02000055">
    <property type="protein sequence ID" value="ETZ07255.1"/>
    <property type="molecule type" value="Genomic_DNA"/>
</dbReference>
<name>W6TH40_HOLOB</name>
<reference evidence="1 2" key="1">
    <citation type="journal article" date="2014" name="FEMS Microbiol. Lett.">
        <title>Draft genome sequences of three Holospora species (Holospora obtusa, Holospora undulata, and Holospora elegans), endonuclear symbiotic bacteria of the ciliate Paramecium caudatum.</title>
        <authorList>
            <person name="Dohra H."/>
            <person name="Tanaka K."/>
            <person name="Suzuki T."/>
            <person name="Fujishima M."/>
            <person name="Suzuki H."/>
        </authorList>
    </citation>
    <scope>NUCLEOTIDE SEQUENCE [LARGE SCALE GENOMIC DNA]</scope>
    <source>
        <strain evidence="1 2">F1</strain>
    </source>
</reference>
<comment type="caution">
    <text evidence="1">The sequence shown here is derived from an EMBL/GenBank/DDBJ whole genome shotgun (WGS) entry which is preliminary data.</text>
</comment>
<evidence type="ECO:0000313" key="1">
    <source>
        <dbReference type="EMBL" id="ETZ07255.1"/>
    </source>
</evidence>
<proteinExistence type="predicted"/>
<protein>
    <submittedName>
        <fullName evidence="1">Uncharacterized protein</fullName>
    </submittedName>
</protein>
<gene>
    <name evidence="1" type="ORF">P618_200529</name>
</gene>
<sequence length="49" mass="5814">MIRGKNIFKSANIFVGNTEYIIWKDNWAIFSIDGQKLFPQKYLIKCGRF</sequence>
<keyword evidence="2" id="KW-1185">Reference proteome</keyword>
<dbReference type="Proteomes" id="UP000019112">
    <property type="component" value="Unassembled WGS sequence"/>
</dbReference>